<dbReference type="PANTHER" id="PTHR40613:SF1">
    <property type="entry name" value="CYTOPLASMIC PROTEIN"/>
    <property type="match status" value="1"/>
</dbReference>
<evidence type="ECO:0000313" key="3">
    <source>
        <dbReference type="Proteomes" id="UP001590950"/>
    </source>
</evidence>
<organism evidence="2 3">
    <name type="scientific">Stereocaulon virgatum</name>
    <dbReference type="NCBI Taxonomy" id="373712"/>
    <lineage>
        <taxon>Eukaryota</taxon>
        <taxon>Fungi</taxon>
        <taxon>Dikarya</taxon>
        <taxon>Ascomycota</taxon>
        <taxon>Pezizomycotina</taxon>
        <taxon>Lecanoromycetes</taxon>
        <taxon>OSLEUM clade</taxon>
        <taxon>Lecanoromycetidae</taxon>
        <taxon>Lecanorales</taxon>
        <taxon>Lecanorineae</taxon>
        <taxon>Stereocaulaceae</taxon>
        <taxon>Stereocaulon</taxon>
    </lineage>
</organism>
<comment type="caution">
    <text evidence="2">The sequence shown here is derived from an EMBL/GenBank/DDBJ whole genome shotgun (WGS) entry which is preliminary data.</text>
</comment>
<protein>
    <submittedName>
        <fullName evidence="2">Uncharacterized protein</fullName>
    </submittedName>
</protein>
<dbReference type="EMBL" id="JBEFKJ010000014">
    <property type="protein sequence ID" value="KAL2042259.1"/>
    <property type="molecule type" value="Genomic_DNA"/>
</dbReference>
<keyword evidence="3" id="KW-1185">Reference proteome</keyword>
<evidence type="ECO:0000313" key="2">
    <source>
        <dbReference type="EMBL" id="KAL2042259.1"/>
    </source>
</evidence>
<accession>A0ABR4AC44</accession>
<evidence type="ECO:0000256" key="1">
    <source>
        <dbReference type="SAM" id="MobiDB-lite"/>
    </source>
</evidence>
<name>A0ABR4AC44_9LECA</name>
<feature type="region of interest" description="Disordered" evidence="1">
    <location>
        <begin position="57"/>
        <end position="80"/>
    </location>
</feature>
<sequence>MNEQPYRMKFGKHKNELLHELPPSYRSWLIDQVIYADKEDLKAALIEGKYLAAATVLKPPPSTPTRKRKASESDTFTPPSSKKKLAICKEAKRNGTMLNYDGTTYILDFGTHAGERLSNVPSSYTSWLAKTRVYEKRPDLAAALREEGLLVDSCAPDTTIPAWKAPSVHGLSDSRFYDPLTQAPRWISDLDASRYFRLSEPLLSESGMHLVSEAELRQSTEFVELLKSSDVPKRWLYQVYVCAGRVGTVGGDYRLGENAGAGTVDEALRDFLEKNRRREVEIRDALGFRQ</sequence>
<reference evidence="2 3" key="1">
    <citation type="submission" date="2024-09" db="EMBL/GenBank/DDBJ databases">
        <title>Rethinking Asexuality: The Enigmatic Case of Functional Sexual Genes in Lepraria (Stereocaulaceae).</title>
        <authorList>
            <person name="Doellman M."/>
            <person name="Sun Y."/>
            <person name="Barcenas-Pena A."/>
            <person name="Lumbsch H.T."/>
            <person name="Grewe F."/>
        </authorList>
    </citation>
    <scope>NUCLEOTIDE SEQUENCE [LARGE SCALE GENOMIC DNA]</scope>
    <source>
        <strain evidence="2 3">Mercado 3170</strain>
    </source>
</reference>
<dbReference type="PANTHER" id="PTHR40613">
    <property type="match status" value="1"/>
</dbReference>
<dbReference type="Proteomes" id="UP001590950">
    <property type="component" value="Unassembled WGS sequence"/>
</dbReference>
<proteinExistence type="predicted"/>
<gene>
    <name evidence="2" type="ORF">N7G274_004747</name>
</gene>